<gene>
    <name evidence="1" type="ORF">Pint_04062</name>
</gene>
<keyword evidence="2" id="KW-1185">Reference proteome</keyword>
<dbReference type="EMBL" id="CM047738">
    <property type="protein sequence ID" value="KAJ0045982.1"/>
    <property type="molecule type" value="Genomic_DNA"/>
</dbReference>
<name>A0ACC0Z4Z5_9ROSI</name>
<protein>
    <submittedName>
        <fullName evidence="1">Uncharacterized protein</fullName>
    </submittedName>
</protein>
<accession>A0ACC0Z4Z5</accession>
<dbReference type="Proteomes" id="UP001163603">
    <property type="component" value="Chromosome 3"/>
</dbReference>
<organism evidence="1 2">
    <name type="scientific">Pistacia integerrima</name>
    <dbReference type="NCBI Taxonomy" id="434235"/>
    <lineage>
        <taxon>Eukaryota</taxon>
        <taxon>Viridiplantae</taxon>
        <taxon>Streptophyta</taxon>
        <taxon>Embryophyta</taxon>
        <taxon>Tracheophyta</taxon>
        <taxon>Spermatophyta</taxon>
        <taxon>Magnoliopsida</taxon>
        <taxon>eudicotyledons</taxon>
        <taxon>Gunneridae</taxon>
        <taxon>Pentapetalae</taxon>
        <taxon>rosids</taxon>
        <taxon>malvids</taxon>
        <taxon>Sapindales</taxon>
        <taxon>Anacardiaceae</taxon>
        <taxon>Pistacia</taxon>
    </lineage>
</organism>
<comment type="caution">
    <text evidence="1">The sequence shown here is derived from an EMBL/GenBank/DDBJ whole genome shotgun (WGS) entry which is preliminary data.</text>
</comment>
<sequence>MELCITTSSTKFLPVGRAYGSVYVPLKNSTFHFRNQKTSLTSLKFSSFSRQIQPQFHRNSCRVSASAASSVALGTEMDKLPADIQVTETEEPNSRVRLNVEVPPAVCEDCYKRVMREFMKQAKIPGFRPGKNVPESILLSYVGKQNVQKATVESILKRTLPHAMSSVTGRALRDSVRIATKFSEMEKNYSSLNSLRYDVLVDVVPEVKWIPEDGYENLKVVVEIDNDIDAQRAAEQELKRRHKSIGTLKIVTDRGLQIGDVAVIDVSATTIKEDESNVQKIPDTESKDFHFDTEDGDKYLPGFLDSIVGMRGGETRSFPLAFPESWRQENLRGVNAQFTVSLLF</sequence>
<evidence type="ECO:0000313" key="1">
    <source>
        <dbReference type="EMBL" id="KAJ0045982.1"/>
    </source>
</evidence>
<proteinExistence type="predicted"/>
<reference evidence="2" key="1">
    <citation type="journal article" date="2023" name="G3 (Bethesda)">
        <title>Genome assembly and association tests identify interacting loci associated with vigor, precocity, and sex in interspecific pistachio rootstocks.</title>
        <authorList>
            <person name="Palmer W."/>
            <person name="Jacygrad E."/>
            <person name="Sagayaradj S."/>
            <person name="Cavanaugh K."/>
            <person name="Han R."/>
            <person name="Bertier L."/>
            <person name="Beede B."/>
            <person name="Kafkas S."/>
            <person name="Golino D."/>
            <person name="Preece J."/>
            <person name="Michelmore R."/>
        </authorList>
    </citation>
    <scope>NUCLEOTIDE SEQUENCE [LARGE SCALE GENOMIC DNA]</scope>
</reference>
<evidence type="ECO:0000313" key="2">
    <source>
        <dbReference type="Proteomes" id="UP001163603"/>
    </source>
</evidence>